<reference evidence="2 3" key="1">
    <citation type="submission" date="2019-06" db="EMBL/GenBank/DDBJ databases">
        <authorList>
            <person name="Li J."/>
        </authorList>
    </citation>
    <scope>NUCLEOTIDE SEQUENCE [LARGE SCALE GENOMIC DNA]</scope>
    <source>
        <strain evidence="2 3">LMG 28165</strain>
    </source>
</reference>
<dbReference type="GO" id="GO:0005975">
    <property type="term" value="P:carbohydrate metabolic process"/>
    <property type="evidence" value="ECO:0007669"/>
    <property type="project" value="InterPro"/>
</dbReference>
<dbReference type="OrthoDB" id="9814083at2"/>
<dbReference type="InterPro" id="IPR011330">
    <property type="entry name" value="Glyco_hydro/deAcase_b/a-brl"/>
</dbReference>
<dbReference type="GO" id="GO:0016810">
    <property type="term" value="F:hydrolase activity, acting on carbon-nitrogen (but not peptide) bonds"/>
    <property type="evidence" value="ECO:0007669"/>
    <property type="project" value="InterPro"/>
</dbReference>
<protein>
    <submittedName>
        <fullName evidence="2">Polysaccharide deacetylase</fullName>
    </submittedName>
</protein>
<dbReference type="PANTHER" id="PTHR10587:SF134">
    <property type="entry name" value="SECRETED PROTEIN"/>
    <property type="match status" value="1"/>
</dbReference>
<proteinExistence type="predicted"/>
<dbReference type="Proteomes" id="UP000312032">
    <property type="component" value="Unassembled WGS sequence"/>
</dbReference>
<dbReference type="InterPro" id="IPR050248">
    <property type="entry name" value="Polysacc_deacetylase_ArnD"/>
</dbReference>
<dbReference type="Gene3D" id="3.20.20.370">
    <property type="entry name" value="Glycoside hydrolase/deacetylase"/>
    <property type="match status" value="1"/>
</dbReference>
<dbReference type="AlphaFoldDB" id="A0A5C4U767"/>
<accession>A0A5C4U767</accession>
<evidence type="ECO:0000259" key="1">
    <source>
        <dbReference type="PROSITE" id="PS51677"/>
    </source>
</evidence>
<dbReference type="EMBL" id="VDHJ01000001">
    <property type="protein sequence ID" value="TNM00584.1"/>
    <property type="molecule type" value="Genomic_DNA"/>
</dbReference>
<dbReference type="InterPro" id="IPR002509">
    <property type="entry name" value="NODB_dom"/>
</dbReference>
<sequence>MVADLHGRAPAAWGLDIAGIETHVRTTPGVRTLALTFDACGGPHGSGVDHTLLDALRSTQTPATLFINQRWVKANPELTRELVADPLFSIQNHGTSHKPLSVTGQAAYGIAGTESLDAALEEVVGNRDLLQSEYGNHCTWFRSGTAHYDDVAIEMCRRIGVRIAGFATNMDGGATFTQQQVTSNLMSAPDGAILIAHMNQPSAGTGAGVAAALGPLHAQGVRFVHLG</sequence>
<keyword evidence="3" id="KW-1185">Reference proteome</keyword>
<dbReference type="SUPFAM" id="SSF88713">
    <property type="entry name" value="Glycoside hydrolase/deacetylase"/>
    <property type="match status" value="1"/>
</dbReference>
<evidence type="ECO:0000313" key="2">
    <source>
        <dbReference type="EMBL" id="TNM00584.1"/>
    </source>
</evidence>
<dbReference type="PANTHER" id="PTHR10587">
    <property type="entry name" value="GLYCOSYL TRANSFERASE-RELATED"/>
    <property type="match status" value="1"/>
</dbReference>
<comment type="caution">
    <text evidence="2">The sequence shown here is derived from an EMBL/GenBank/DDBJ whole genome shotgun (WGS) entry which is preliminary data.</text>
</comment>
<gene>
    <name evidence="2" type="ORF">FHE74_00795</name>
</gene>
<dbReference type="Pfam" id="PF01522">
    <property type="entry name" value="Polysacc_deac_1"/>
    <property type="match status" value="1"/>
</dbReference>
<organism evidence="2 3">
    <name type="scientific">Corynebacterium tapiri</name>
    <dbReference type="NCBI Taxonomy" id="1448266"/>
    <lineage>
        <taxon>Bacteria</taxon>
        <taxon>Bacillati</taxon>
        <taxon>Actinomycetota</taxon>
        <taxon>Actinomycetes</taxon>
        <taxon>Mycobacteriales</taxon>
        <taxon>Corynebacteriaceae</taxon>
        <taxon>Corynebacterium</taxon>
    </lineage>
</organism>
<name>A0A5C4U767_9CORY</name>
<evidence type="ECO:0000313" key="3">
    <source>
        <dbReference type="Proteomes" id="UP000312032"/>
    </source>
</evidence>
<feature type="domain" description="NodB homology" evidence="1">
    <location>
        <begin position="31"/>
        <end position="227"/>
    </location>
</feature>
<dbReference type="PROSITE" id="PS51677">
    <property type="entry name" value="NODB"/>
    <property type="match status" value="1"/>
</dbReference>